<name>A0A849ABW2_9ACTN</name>
<dbReference type="Gene3D" id="3.40.50.1980">
    <property type="entry name" value="Nitrogenase molybdenum iron protein domain"/>
    <property type="match status" value="2"/>
</dbReference>
<dbReference type="Proteomes" id="UP000562984">
    <property type="component" value="Unassembled WGS sequence"/>
</dbReference>
<comment type="similarity">
    <text evidence="1">Belongs to the bacterial solute-binding protein 8 family.</text>
</comment>
<evidence type="ECO:0000313" key="4">
    <source>
        <dbReference type="EMBL" id="NNG37417.1"/>
    </source>
</evidence>
<feature type="region of interest" description="Disordered" evidence="2">
    <location>
        <begin position="38"/>
        <end position="111"/>
    </location>
</feature>
<dbReference type="InterPro" id="IPR002491">
    <property type="entry name" value="ABC_transptr_periplasmic_BD"/>
</dbReference>
<dbReference type="EMBL" id="JABEND010000013">
    <property type="protein sequence ID" value="NNG37417.1"/>
    <property type="molecule type" value="Genomic_DNA"/>
</dbReference>
<dbReference type="PROSITE" id="PS50983">
    <property type="entry name" value="FE_B12_PBP"/>
    <property type="match status" value="1"/>
</dbReference>
<dbReference type="SUPFAM" id="SSF53807">
    <property type="entry name" value="Helical backbone' metal receptor"/>
    <property type="match status" value="1"/>
</dbReference>
<organism evidence="4 5">
    <name type="scientific">Nakamurella aerolata</name>
    <dbReference type="NCBI Taxonomy" id="1656892"/>
    <lineage>
        <taxon>Bacteria</taxon>
        <taxon>Bacillati</taxon>
        <taxon>Actinomycetota</taxon>
        <taxon>Actinomycetes</taxon>
        <taxon>Nakamurellales</taxon>
        <taxon>Nakamurellaceae</taxon>
        <taxon>Nakamurella</taxon>
    </lineage>
</organism>
<evidence type="ECO:0000256" key="1">
    <source>
        <dbReference type="ARBA" id="ARBA00008814"/>
    </source>
</evidence>
<dbReference type="Pfam" id="PF01497">
    <property type="entry name" value="Peripla_BP_2"/>
    <property type="match status" value="1"/>
</dbReference>
<keyword evidence="5" id="KW-1185">Reference proteome</keyword>
<protein>
    <submittedName>
        <fullName evidence="4">ABC transporter substrate-binding protein</fullName>
    </submittedName>
</protein>
<gene>
    <name evidence="4" type="ORF">HKD39_17255</name>
</gene>
<comment type="caution">
    <text evidence="4">The sequence shown here is derived from an EMBL/GenBank/DDBJ whole genome shotgun (WGS) entry which is preliminary data.</text>
</comment>
<dbReference type="RefSeq" id="WP_171201114.1">
    <property type="nucleotide sequence ID" value="NZ_JABEND010000013.1"/>
</dbReference>
<feature type="compositionally biased region" description="Low complexity" evidence="2">
    <location>
        <begin position="38"/>
        <end position="59"/>
    </location>
</feature>
<dbReference type="PANTHER" id="PTHR30535:SF7">
    <property type="entry name" value="IRON(III) DICITRATE-BINDING PROTEIN"/>
    <property type="match status" value="1"/>
</dbReference>
<dbReference type="PANTHER" id="PTHR30535">
    <property type="entry name" value="VITAMIN B12-BINDING PROTEIN"/>
    <property type="match status" value="1"/>
</dbReference>
<feature type="compositionally biased region" description="Low complexity" evidence="2">
    <location>
        <begin position="69"/>
        <end position="111"/>
    </location>
</feature>
<evidence type="ECO:0000256" key="2">
    <source>
        <dbReference type="SAM" id="MobiDB-lite"/>
    </source>
</evidence>
<dbReference type="PROSITE" id="PS51257">
    <property type="entry name" value="PROKAR_LIPOPROTEIN"/>
    <property type="match status" value="1"/>
</dbReference>
<feature type="domain" description="Fe/B12 periplasmic-binding" evidence="3">
    <location>
        <begin position="136"/>
        <end position="409"/>
    </location>
</feature>
<evidence type="ECO:0000259" key="3">
    <source>
        <dbReference type="PROSITE" id="PS50983"/>
    </source>
</evidence>
<dbReference type="InterPro" id="IPR050902">
    <property type="entry name" value="ABC_Transporter_SBP"/>
</dbReference>
<accession>A0A849ABW2</accession>
<proteinExistence type="inferred from homology"/>
<dbReference type="AlphaFoldDB" id="A0A849ABW2"/>
<evidence type="ECO:0000313" key="5">
    <source>
        <dbReference type="Proteomes" id="UP000562984"/>
    </source>
</evidence>
<sequence>MFARSHLSPSVRFRRGPVALVALVALAVVLAGCGSAPTPAAGSSGSSGISTSGSSTSGSGASGSGPDGAGPATEPAGGAAGSGAASSGAASSGAPSSAGASGAPSGAGASGAAGNYRPVTVNNCGFSETFTAPPQRVVVIKSTSLEMLLALGLGDRIVGTAFLDGPVPPEQRAAAERIPQLAQQVPGREALLGATPDLVYAGWESNLTDQGAGNREGLLADGVRSYVSPAACKNKKYQPDPLTFDTVNNEIRELAAIFGVPERAEALIAKNTATLAAVKKKVAARSGPAPRVLWYSSGSDQPYVGAGIGAPAMIMRELGWQNIFADVSDTWASVSWEQVVAADPQLIVLVDATWNTAAKKKAQLAAGPAKDVDAVRNQRYLTVRFPATEAGVANVEAVSTLAEQWQQLP</sequence>
<reference evidence="4 5" key="1">
    <citation type="submission" date="2020-05" db="EMBL/GenBank/DDBJ databases">
        <title>Nakamurella sp. DB0629 isolated from air conditioner.</title>
        <authorList>
            <person name="Kim D.H."/>
            <person name="Kim D.-U."/>
        </authorList>
    </citation>
    <scope>NUCLEOTIDE SEQUENCE [LARGE SCALE GENOMIC DNA]</scope>
    <source>
        <strain evidence="4 5">DB0629</strain>
    </source>
</reference>